<evidence type="ECO:0000313" key="3">
    <source>
        <dbReference type="Proteomes" id="UP001236507"/>
    </source>
</evidence>
<protein>
    <submittedName>
        <fullName evidence="2">Uncharacterized protein</fullName>
    </submittedName>
</protein>
<dbReference type="RefSeq" id="WP_095164597.1">
    <property type="nucleotide sequence ID" value="NZ_JASHIF010000002.1"/>
</dbReference>
<accession>A0ABT6Y422</accession>
<gene>
    <name evidence="2" type="ORF">QM524_01380</name>
</gene>
<sequence>MNNSIKYLSIGAIALALTSCTESKQLVALQQQAAQLENTLKKEREENVELSSFRFSLESQFKKKTEDYVKCQEDGKETMESLSERYNRLLTDYNQLSASYEVLDKSNREQVEATKARISELESQYKSAASKKIVTKSKRKRRR</sequence>
<reference evidence="2 3" key="1">
    <citation type="submission" date="2023-05" db="EMBL/GenBank/DDBJ databases">
        <title>Novel species of genus Flectobacillus isolated from stream in China.</title>
        <authorList>
            <person name="Lu H."/>
        </authorList>
    </citation>
    <scope>NUCLEOTIDE SEQUENCE [LARGE SCALE GENOMIC DNA]</scope>
    <source>
        <strain evidence="2 3">KCTC 42575</strain>
    </source>
</reference>
<organism evidence="2 3">
    <name type="scientific">Flectobacillus roseus</name>
    <dbReference type="NCBI Taxonomy" id="502259"/>
    <lineage>
        <taxon>Bacteria</taxon>
        <taxon>Pseudomonadati</taxon>
        <taxon>Bacteroidota</taxon>
        <taxon>Cytophagia</taxon>
        <taxon>Cytophagales</taxon>
        <taxon>Flectobacillaceae</taxon>
        <taxon>Flectobacillus</taxon>
    </lineage>
</organism>
<dbReference type="PROSITE" id="PS51257">
    <property type="entry name" value="PROKAR_LIPOPROTEIN"/>
    <property type="match status" value="1"/>
</dbReference>
<feature type="coiled-coil region" evidence="1">
    <location>
        <begin position="79"/>
        <end position="131"/>
    </location>
</feature>
<evidence type="ECO:0000313" key="2">
    <source>
        <dbReference type="EMBL" id="MDI9857848.1"/>
    </source>
</evidence>
<name>A0ABT6Y422_9BACT</name>
<feature type="coiled-coil region" evidence="1">
    <location>
        <begin position="26"/>
        <end position="53"/>
    </location>
</feature>
<keyword evidence="1" id="KW-0175">Coiled coil</keyword>
<dbReference type="EMBL" id="JASHIF010000002">
    <property type="protein sequence ID" value="MDI9857848.1"/>
    <property type="molecule type" value="Genomic_DNA"/>
</dbReference>
<dbReference type="Proteomes" id="UP001236507">
    <property type="component" value="Unassembled WGS sequence"/>
</dbReference>
<keyword evidence="3" id="KW-1185">Reference proteome</keyword>
<comment type="caution">
    <text evidence="2">The sequence shown here is derived from an EMBL/GenBank/DDBJ whole genome shotgun (WGS) entry which is preliminary data.</text>
</comment>
<evidence type="ECO:0000256" key="1">
    <source>
        <dbReference type="SAM" id="Coils"/>
    </source>
</evidence>
<proteinExistence type="predicted"/>